<dbReference type="PANTHER" id="PTHR47356:SF2">
    <property type="entry name" value="FAD-BINDING DOMAIN-CONTAINING PROTEIN-RELATED"/>
    <property type="match status" value="1"/>
</dbReference>
<dbReference type="PRINTS" id="PR00420">
    <property type="entry name" value="RNGMNOXGNASE"/>
</dbReference>
<name>A0A9P6N1A0_9FUNG</name>
<evidence type="ECO:0000256" key="1">
    <source>
        <dbReference type="ARBA" id="ARBA00007992"/>
    </source>
</evidence>
<dbReference type="InterPro" id="IPR002938">
    <property type="entry name" value="FAD-bd"/>
</dbReference>
<keyword evidence="4" id="KW-0560">Oxidoreductase</keyword>
<dbReference type="AlphaFoldDB" id="A0A9P6N1A0"/>
<dbReference type="GO" id="GO:0071949">
    <property type="term" value="F:FAD binding"/>
    <property type="evidence" value="ECO:0007669"/>
    <property type="project" value="InterPro"/>
</dbReference>
<dbReference type="InterPro" id="IPR036188">
    <property type="entry name" value="FAD/NAD-bd_sf"/>
</dbReference>
<gene>
    <name evidence="7" type="ORF">BGZ80_004893</name>
</gene>
<dbReference type="GO" id="GO:0004497">
    <property type="term" value="F:monooxygenase activity"/>
    <property type="evidence" value="ECO:0007669"/>
    <property type="project" value="InterPro"/>
</dbReference>
<feature type="compositionally biased region" description="Polar residues" evidence="5">
    <location>
        <begin position="319"/>
        <end position="328"/>
    </location>
</feature>
<feature type="compositionally biased region" description="Low complexity" evidence="5">
    <location>
        <begin position="249"/>
        <end position="263"/>
    </location>
</feature>
<protein>
    <recommendedName>
        <fullName evidence="6">FAD-binding domain-containing protein</fullName>
    </recommendedName>
</protein>
<dbReference type="OrthoDB" id="655030at2759"/>
<feature type="region of interest" description="Disordered" evidence="5">
    <location>
        <begin position="249"/>
        <end position="355"/>
    </location>
</feature>
<dbReference type="EMBL" id="JAAAID010000245">
    <property type="protein sequence ID" value="KAG0020021.1"/>
    <property type="molecule type" value="Genomic_DNA"/>
</dbReference>
<evidence type="ECO:0000256" key="2">
    <source>
        <dbReference type="ARBA" id="ARBA00022630"/>
    </source>
</evidence>
<dbReference type="Gene3D" id="3.50.50.60">
    <property type="entry name" value="FAD/NAD(P)-binding domain"/>
    <property type="match status" value="2"/>
</dbReference>
<feature type="compositionally biased region" description="Low complexity" evidence="5">
    <location>
        <begin position="288"/>
        <end position="299"/>
    </location>
</feature>
<keyword evidence="8" id="KW-1185">Reference proteome</keyword>
<evidence type="ECO:0000256" key="4">
    <source>
        <dbReference type="ARBA" id="ARBA00023002"/>
    </source>
</evidence>
<accession>A0A9P6N1A0</accession>
<comment type="caution">
    <text evidence="7">The sequence shown here is derived from an EMBL/GenBank/DDBJ whole genome shotgun (WGS) entry which is preliminary data.</text>
</comment>
<evidence type="ECO:0000256" key="3">
    <source>
        <dbReference type="ARBA" id="ARBA00022827"/>
    </source>
</evidence>
<dbReference type="Pfam" id="PF01494">
    <property type="entry name" value="FAD_binding_3"/>
    <property type="match status" value="2"/>
</dbReference>
<evidence type="ECO:0000259" key="6">
    <source>
        <dbReference type="Pfam" id="PF01494"/>
    </source>
</evidence>
<dbReference type="PANTHER" id="PTHR47356">
    <property type="entry name" value="FAD-DEPENDENT MONOOXYGENASE ASQG-RELATED"/>
    <property type="match status" value="1"/>
</dbReference>
<feature type="region of interest" description="Disordered" evidence="5">
    <location>
        <begin position="612"/>
        <end position="634"/>
    </location>
</feature>
<organism evidence="7 8">
    <name type="scientific">Entomortierella chlamydospora</name>
    <dbReference type="NCBI Taxonomy" id="101097"/>
    <lineage>
        <taxon>Eukaryota</taxon>
        <taxon>Fungi</taxon>
        <taxon>Fungi incertae sedis</taxon>
        <taxon>Mucoromycota</taxon>
        <taxon>Mortierellomycotina</taxon>
        <taxon>Mortierellomycetes</taxon>
        <taxon>Mortierellales</taxon>
        <taxon>Mortierellaceae</taxon>
        <taxon>Entomortierella</taxon>
    </lineage>
</organism>
<reference evidence="7" key="1">
    <citation type="journal article" date="2020" name="Fungal Divers.">
        <title>Resolving the Mortierellaceae phylogeny through synthesis of multi-gene phylogenetics and phylogenomics.</title>
        <authorList>
            <person name="Vandepol N."/>
            <person name="Liber J."/>
            <person name="Desiro A."/>
            <person name="Na H."/>
            <person name="Kennedy M."/>
            <person name="Barry K."/>
            <person name="Grigoriev I.V."/>
            <person name="Miller A.N."/>
            <person name="O'Donnell K."/>
            <person name="Stajich J.E."/>
            <person name="Bonito G."/>
        </authorList>
    </citation>
    <scope>NUCLEOTIDE SEQUENCE</scope>
    <source>
        <strain evidence="7">NRRL 2769</strain>
    </source>
</reference>
<comment type="similarity">
    <text evidence="1">Belongs to the paxM FAD-dependent monooxygenase family.</text>
</comment>
<feature type="domain" description="FAD-binding" evidence="6">
    <location>
        <begin position="413"/>
        <end position="468"/>
    </location>
</feature>
<feature type="compositionally biased region" description="Basic residues" evidence="5">
    <location>
        <begin position="330"/>
        <end position="341"/>
    </location>
</feature>
<keyword evidence="2" id="KW-0285">Flavoprotein</keyword>
<dbReference type="InterPro" id="IPR050562">
    <property type="entry name" value="FAD_mOase_fung"/>
</dbReference>
<dbReference type="SUPFAM" id="SSF51905">
    <property type="entry name" value="FAD/NAD(P)-binding domain"/>
    <property type="match status" value="1"/>
</dbReference>
<sequence>MAPQQFKVLIVGGGIVGLSLGVMLDRAGIDFLILEAWKEDRPLGAVVHLGAPVLRAFEQLGLLEDVTRQSNRMGGVTLWDHKLNKICHISTEHAKDRYGYDTLTIIRPKLHDILLARIPAYKIFFGKRVVSMAQNGDGAKVRCEDGSTYSGDIIVAADGGASPIRKAIYEEIKNRSKKAPHPSDYAPPKLDQRCISGITEPLSVKQYPVLASKSHEVMMVMPKESNCMIWMAPVGPERRFGWGITSSLPSVDTSSSTDTKLSTFNTRGSLESGFTIPGSPSVGNTQRTFSTISSTSYSPPSSPNPTAFSEGRDYITYNGLGSHQSPSNALRKRQSTSRLSKHSSSSSGSQKTFQQYPAVLQMSESTTLDLRDLPNDRVWGKLDERYTIEDSIREQATPYGGTLGDLIDATSKKMISSVVVEEKFYHTWHFGRTILVGDACHKFLPSSGHSTTQGILDAISLASLLTELPSNSITDVDALFRVQYERRGPIAKAAVISSKQQDQVLFNRKLSGKIVRKIASTWLSDWAIIKMSDRIFETRPILPFLKPVPDRGSHKYKDNTVPLTKDKRFELARRKSIASGYLTGGTGSYKLGEKDSDDTKDLDFEIEVSLFSTSTPSINGPPPPVPSLTRPRHP</sequence>
<evidence type="ECO:0000256" key="5">
    <source>
        <dbReference type="SAM" id="MobiDB-lite"/>
    </source>
</evidence>
<evidence type="ECO:0000313" key="7">
    <source>
        <dbReference type="EMBL" id="KAG0020021.1"/>
    </source>
</evidence>
<proteinExistence type="inferred from homology"/>
<evidence type="ECO:0000313" key="8">
    <source>
        <dbReference type="Proteomes" id="UP000703661"/>
    </source>
</evidence>
<dbReference type="Proteomes" id="UP000703661">
    <property type="component" value="Unassembled WGS sequence"/>
</dbReference>
<feature type="domain" description="FAD-binding" evidence="6">
    <location>
        <begin position="6"/>
        <end position="238"/>
    </location>
</feature>
<keyword evidence="3" id="KW-0274">FAD</keyword>